<dbReference type="CDD" id="cd15840">
    <property type="entry name" value="SNARE_Qa"/>
    <property type="match status" value="1"/>
</dbReference>
<sequence length="264" mass="30830">MSFEDQMTGGGESYQSSRKQEKKNISKFDKMYQKVVQNTHSIAQSINRLKTMGNNIGRNQDTENFRKRIQQLISNIESLIENTNSSWKTMKREMNNSDKHKVDKLENFWNEIQSNFKKLRKDVDKKLREYLPKQEVVEDEKDDLKKGLLEQDQREMIQLENQIDFQNDIINEREEGILEIEAAVTDVNEMMRDIASMVHEQGKGIELIADNVETVKHRVEDGVDNLRTANKYQKKSRKKSCWLLLIIACVILIVVVVVILGVKL</sequence>
<feature type="transmembrane region" description="Helical" evidence="3">
    <location>
        <begin position="241"/>
        <end position="262"/>
    </location>
</feature>
<comment type="caution">
    <text evidence="5">The sequence shown here is derived from an EMBL/GenBank/DDBJ whole genome shotgun (WGS) entry which is preliminary data.</text>
</comment>
<keyword evidence="3" id="KW-1133">Transmembrane helix</keyword>
<dbReference type="PANTHER" id="PTHR19957">
    <property type="entry name" value="SYNTAXIN"/>
    <property type="match status" value="1"/>
</dbReference>
<dbReference type="SUPFAM" id="SSF47661">
    <property type="entry name" value="t-snare proteins"/>
    <property type="match status" value="1"/>
</dbReference>
<dbReference type="GO" id="GO:0006886">
    <property type="term" value="P:intracellular protein transport"/>
    <property type="evidence" value="ECO:0007669"/>
    <property type="project" value="InterPro"/>
</dbReference>
<dbReference type="InterPro" id="IPR045242">
    <property type="entry name" value="Syntaxin"/>
</dbReference>
<dbReference type="GO" id="GO:0000149">
    <property type="term" value="F:SNARE binding"/>
    <property type="evidence" value="ECO:0007669"/>
    <property type="project" value="TreeGrafter"/>
</dbReference>
<dbReference type="GO" id="GO:0031201">
    <property type="term" value="C:SNARE complex"/>
    <property type="evidence" value="ECO:0007669"/>
    <property type="project" value="TreeGrafter"/>
</dbReference>
<dbReference type="FunFam" id="1.20.5.110:FF:000059">
    <property type="entry name" value="Related to syntaxin 12"/>
    <property type="match status" value="1"/>
</dbReference>
<dbReference type="InterPro" id="IPR006011">
    <property type="entry name" value="Syntaxin_N"/>
</dbReference>
<accession>A0AAV8A8V1</accession>
<comment type="similarity">
    <text evidence="1">Belongs to the syntaxin family.</text>
</comment>
<evidence type="ECO:0000256" key="3">
    <source>
        <dbReference type="SAM" id="Phobius"/>
    </source>
</evidence>
<feature type="region of interest" description="Disordered" evidence="2">
    <location>
        <begin position="1"/>
        <end position="23"/>
    </location>
</feature>
<dbReference type="PROSITE" id="PS50192">
    <property type="entry name" value="T_SNARE"/>
    <property type="match status" value="1"/>
</dbReference>
<name>A0AAV8A8V1_9EUKA</name>
<evidence type="ECO:0000256" key="2">
    <source>
        <dbReference type="SAM" id="MobiDB-lite"/>
    </source>
</evidence>
<dbReference type="Gene3D" id="1.20.58.70">
    <property type="match status" value="1"/>
</dbReference>
<protein>
    <submittedName>
        <fullName evidence="5">T-snare domain-containing protein</fullName>
    </submittedName>
</protein>
<dbReference type="GO" id="GO:0012505">
    <property type="term" value="C:endomembrane system"/>
    <property type="evidence" value="ECO:0007669"/>
    <property type="project" value="TreeGrafter"/>
</dbReference>
<evidence type="ECO:0000313" key="6">
    <source>
        <dbReference type="Proteomes" id="UP001146793"/>
    </source>
</evidence>
<evidence type="ECO:0000259" key="4">
    <source>
        <dbReference type="PROSITE" id="PS50192"/>
    </source>
</evidence>
<reference evidence="5" key="1">
    <citation type="submission" date="2022-08" db="EMBL/GenBank/DDBJ databases">
        <title>Novel sulphate-reducing endosymbionts in the free-living metamonad Anaeramoeba.</title>
        <authorList>
            <person name="Jerlstrom-Hultqvist J."/>
            <person name="Cepicka I."/>
            <person name="Gallot-Lavallee L."/>
            <person name="Salas-Leiva D."/>
            <person name="Curtis B.A."/>
            <person name="Zahonova K."/>
            <person name="Pipaliya S."/>
            <person name="Dacks J."/>
            <person name="Roger A.J."/>
        </authorList>
    </citation>
    <scope>NUCLEOTIDE SEQUENCE</scope>
    <source>
        <strain evidence="5">Busselton2</strain>
    </source>
</reference>
<dbReference type="GO" id="GO:0006906">
    <property type="term" value="P:vesicle fusion"/>
    <property type="evidence" value="ECO:0007669"/>
    <property type="project" value="TreeGrafter"/>
</dbReference>
<keyword evidence="3" id="KW-0472">Membrane</keyword>
<dbReference type="SMART" id="SM00397">
    <property type="entry name" value="t_SNARE"/>
    <property type="match status" value="1"/>
</dbReference>
<keyword evidence="3" id="KW-0812">Transmembrane</keyword>
<proteinExistence type="inferred from homology"/>
<dbReference type="InterPro" id="IPR010989">
    <property type="entry name" value="SNARE"/>
</dbReference>
<evidence type="ECO:0000313" key="5">
    <source>
        <dbReference type="EMBL" id="KAJ3450713.1"/>
    </source>
</evidence>
<dbReference type="Pfam" id="PF14523">
    <property type="entry name" value="Syntaxin_2"/>
    <property type="match status" value="1"/>
</dbReference>
<dbReference type="EMBL" id="JANTQA010000012">
    <property type="protein sequence ID" value="KAJ3450713.1"/>
    <property type="molecule type" value="Genomic_DNA"/>
</dbReference>
<dbReference type="InterPro" id="IPR000727">
    <property type="entry name" value="T_SNARE_dom"/>
</dbReference>
<dbReference type="GO" id="GO:0048278">
    <property type="term" value="P:vesicle docking"/>
    <property type="evidence" value="ECO:0007669"/>
    <property type="project" value="TreeGrafter"/>
</dbReference>
<dbReference type="Pfam" id="PF05739">
    <property type="entry name" value="SNARE"/>
    <property type="match status" value="1"/>
</dbReference>
<dbReference type="InterPro" id="IPR006012">
    <property type="entry name" value="Syntaxin/epimorphin_CS"/>
</dbReference>
<dbReference type="Gene3D" id="1.20.5.110">
    <property type="match status" value="1"/>
</dbReference>
<gene>
    <name evidence="5" type="ORF">M0812_06899</name>
</gene>
<dbReference type="Proteomes" id="UP001146793">
    <property type="component" value="Unassembled WGS sequence"/>
</dbReference>
<organism evidence="5 6">
    <name type="scientific">Anaeramoeba flamelloides</name>
    <dbReference type="NCBI Taxonomy" id="1746091"/>
    <lineage>
        <taxon>Eukaryota</taxon>
        <taxon>Metamonada</taxon>
        <taxon>Anaeramoebidae</taxon>
        <taxon>Anaeramoeba</taxon>
    </lineage>
</organism>
<dbReference type="PANTHER" id="PTHR19957:SF38">
    <property type="entry name" value="LD27581P"/>
    <property type="match status" value="1"/>
</dbReference>
<dbReference type="GO" id="GO:0005484">
    <property type="term" value="F:SNAP receptor activity"/>
    <property type="evidence" value="ECO:0007669"/>
    <property type="project" value="InterPro"/>
</dbReference>
<dbReference type="PROSITE" id="PS00914">
    <property type="entry name" value="SYNTAXIN"/>
    <property type="match status" value="1"/>
</dbReference>
<feature type="domain" description="T-SNARE coiled-coil homology" evidence="4">
    <location>
        <begin position="167"/>
        <end position="229"/>
    </location>
</feature>
<dbReference type="AlphaFoldDB" id="A0AAV8A8V1"/>
<evidence type="ECO:0000256" key="1">
    <source>
        <dbReference type="ARBA" id="ARBA00009063"/>
    </source>
</evidence>